<organism evidence="1 2">
    <name type="scientific">Rhizocola hellebori</name>
    <dbReference type="NCBI Taxonomy" id="1392758"/>
    <lineage>
        <taxon>Bacteria</taxon>
        <taxon>Bacillati</taxon>
        <taxon>Actinomycetota</taxon>
        <taxon>Actinomycetes</taxon>
        <taxon>Micromonosporales</taxon>
        <taxon>Micromonosporaceae</taxon>
        <taxon>Rhizocola</taxon>
    </lineage>
</organism>
<reference evidence="1" key="1">
    <citation type="submission" date="2021-01" db="EMBL/GenBank/DDBJ databases">
        <title>Whole genome shotgun sequence of Rhizocola hellebori NBRC 109834.</title>
        <authorList>
            <person name="Komaki H."/>
            <person name="Tamura T."/>
        </authorList>
    </citation>
    <scope>NUCLEOTIDE SEQUENCE</scope>
    <source>
        <strain evidence="1">NBRC 109834</strain>
    </source>
</reference>
<name>A0A8J3QCK4_9ACTN</name>
<sequence>MTYHGAINQKSIAMKTGAAMLAALYVDSMRKEHEMIKRILVTLAIAATAFAGVVAAPSAAHDPVAICPHHKCHTP</sequence>
<protein>
    <submittedName>
        <fullName evidence="1">Uncharacterized protein</fullName>
    </submittedName>
</protein>
<gene>
    <name evidence="1" type="ORF">Rhe02_63310</name>
</gene>
<keyword evidence="2" id="KW-1185">Reference proteome</keyword>
<dbReference type="Proteomes" id="UP000612899">
    <property type="component" value="Unassembled WGS sequence"/>
</dbReference>
<comment type="caution">
    <text evidence="1">The sequence shown here is derived from an EMBL/GenBank/DDBJ whole genome shotgun (WGS) entry which is preliminary data.</text>
</comment>
<evidence type="ECO:0000313" key="1">
    <source>
        <dbReference type="EMBL" id="GIH08264.1"/>
    </source>
</evidence>
<dbReference type="EMBL" id="BONY01000047">
    <property type="protein sequence ID" value="GIH08264.1"/>
    <property type="molecule type" value="Genomic_DNA"/>
</dbReference>
<proteinExistence type="predicted"/>
<dbReference type="AlphaFoldDB" id="A0A8J3QCK4"/>
<evidence type="ECO:0000313" key="2">
    <source>
        <dbReference type="Proteomes" id="UP000612899"/>
    </source>
</evidence>
<accession>A0A8J3QCK4</accession>